<name>A0A318E634_9GAMM</name>
<reference evidence="1 2" key="1">
    <citation type="submission" date="2018-04" db="EMBL/GenBank/DDBJ databases">
        <title>Genomic Encyclopedia of Type Strains, Phase IV (KMG-IV): sequencing the most valuable type-strain genomes for metagenomic binning, comparative biology and taxonomic classification.</title>
        <authorList>
            <person name="Goeker M."/>
        </authorList>
    </citation>
    <scope>NUCLEOTIDE SEQUENCE [LARGE SCALE GENOMIC DNA]</scope>
    <source>
        <strain evidence="1 2">DSM 104150</strain>
    </source>
</reference>
<organism evidence="1 2">
    <name type="scientific">Sinimarinibacterium flocculans</name>
    <dbReference type="NCBI Taxonomy" id="985250"/>
    <lineage>
        <taxon>Bacteria</taxon>
        <taxon>Pseudomonadati</taxon>
        <taxon>Pseudomonadota</taxon>
        <taxon>Gammaproteobacteria</taxon>
        <taxon>Nevskiales</taxon>
        <taxon>Nevskiaceae</taxon>
        <taxon>Sinimarinibacterium</taxon>
    </lineage>
</organism>
<dbReference type="Proteomes" id="UP000248330">
    <property type="component" value="Unassembled WGS sequence"/>
</dbReference>
<evidence type="ECO:0000313" key="1">
    <source>
        <dbReference type="EMBL" id="PXV63720.1"/>
    </source>
</evidence>
<comment type="caution">
    <text evidence="1">The sequence shown here is derived from an EMBL/GenBank/DDBJ whole genome shotgun (WGS) entry which is preliminary data.</text>
</comment>
<dbReference type="RefSeq" id="WP_110266861.1">
    <property type="nucleotide sequence ID" value="NZ_CAKZQT010000014.1"/>
</dbReference>
<protein>
    <submittedName>
        <fullName evidence="1">Uncharacterized protein</fullName>
    </submittedName>
</protein>
<dbReference type="OrthoDB" id="7061336at2"/>
<dbReference type="EMBL" id="QICN01000015">
    <property type="protein sequence ID" value="PXV63720.1"/>
    <property type="molecule type" value="Genomic_DNA"/>
</dbReference>
<sequence length="112" mass="12893">MSFVLVYGDHEIALPLQFEAHVEEILIRLMRASPESPMQERRRLELSSSIVEVVSSMLENNVIPPSEKQVKYAVAIARELNLQIPATVLQHRHAMTEFLANHAETYRKSRVR</sequence>
<dbReference type="AlphaFoldDB" id="A0A318E634"/>
<evidence type="ECO:0000313" key="2">
    <source>
        <dbReference type="Proteomes" id="UP000248330"/>
    </source>
</evidence>
<keyword evidence="2" id="KW-1185">Reference proteome</keyword>
<accession>A0A318E634</accession>
<proteinExistence type="predicted"/>
<gene>
    <name evidence="1" type="ORF">C8D93_11529</name>
</gene>